<proteinExistence type="predicted"/>
<comment type="caution">
    <text evidence="1">The sequence shown here is derived from an EMBL/GenBank/DDBJ whole genome shotgun (WGS) entry which is preliminary data.</text>
</comment>
<keyword evidence="2" id="KW-1185">Reference proteome</keyword>
<sequence>MKQGAMLNKPVRSGAGSPTNEEAPNQTLPQLRTAGYSHQLLAWMIHTLCCWLHAAVGPLSVPEKLPAEAVLSQLVIPTVWGWGRILAPEWTWVGFVIR</sequence>
<gene>
    <name evidence="1" type="ORF">DSO57_1015008</name>
</gene>
<accession>A0ACC2RJZ3</accession>
<organism evidence="1 2">
    <name type="scientific">Entomophthora muscae</name>
    <dbReference type="NCBI Taxonomy" id="34485"/>
    <lineage>
        <taxon>Eukaryota</taxon>
        <taxon>Fungi</taxon>
        <taxon>Fungi incertae sedis</taxon>
        <taxon>Zoopagomycota</taxon>
        <taxon>Entomophthoromycotina</taxon>
        <taxon>Entomophthoromycetes</taxon>
        <taxon>Entomophthorales</taxon>
        <taxon>Entomophthoraceae</taxon>
        <taxon>Entomophthora</taxon>
    </lineage>
</organism>
<reference evidence="1" key="1">
    <citation type="submission" date="2022-04" db="EMBL/GenBank/DDBJ databases">
        <title>Genome of the entomopathogenic fungus Entomophthora muscae.</title>
        <authorList>
            <person name="Elya C."/>
            <person name="Lovett B.R."/>
            <person name="Lee E."/>
            <person name="Macias A.M."/>
            <person name="Hajek A.E."/>
            <person name="De Bivort B.L."/>
            <person name="Kasson M.T."/>
            <person name="De Fine Licht H.H."/>
            <person name="Stajich J.E."/>
        </authorList>
    </citation>
    <scope>NUCLEOTIDE SEQUENCE</scope>
    <source>
        <strain evidence="1">Berkeley</strain>
    </source>
</reference>
<name>A0ACC2RJZ3_9FUNG</name>
<evidence type="ECO:0000313" key="1">
    <source>
        <dbReference type="EMBL" id="KAJ9050367.1"/>
    </source>
</evidence>
<dbReference type="EMBL" id="QTSX02007158">
    <property type="protein sequence ID" value="KAJ9050367.1"/>
    <property type="molecule type" value="Genomic_DNA"/>
</dbReference>
<dbReference type="Proteomes" id="UP001165960">
    <property type="component" value="Unassembled WGS sequence"/>
</dbReference>
<protein>
    <submittedName>
        <fullName evidence="1">Uncharacterized protein</fullName>
    </submittedName>
</protein>
<evidence type="ECO:0000313" key="2">
    <source>
        <dbReference type="Proteomes" id="UP001165960"/>
    </source>
</evidence>